<feature type="region of interest" description="Disordered" evidence="1">
    <location>
        <begin position="23"/>
        <end position="51"/>
    </location>
</feature>
<dbReference type="EMBL" id="VDEP01000505">
    <property type="protein sequence ID" value="KAA1068605.1"/>
    <property type="molecule type" value="Genomic_DNA"/>
</dbReference>
<proteinExistence type="predicted"/>
<sequence length="51" mass="5834">MNIVLRIFQRSIEGLAAKITRTIPKPKGREDASPSATRPSLYELRMRNPPR</sequence>
<dbReference type="Proteomes" id="UP000325313">
    <property type="component" value="Unassembled WGS sequence"/>
</dbReference>
<evidence type="ECO:0000313" key="4">
    <source>
        <dbReference type="Proteomes" id="UP000325313"/>
    </source>
</evidence>
<name>A0A5B0LW01_PUCGR</name>
<organism evidence="2 4">
    <name type="scientific">Puccinia graminis f. sp. tritici</name>
    <dbReference type="NCBI Taxonomy" id="56615"/>
    <lineage>
        <taxon>Eukaryota</taxon>
        <taxon>Fungi</taxon>
        <taxon>Dikarya</taxon>
        <taxon>Basidiomycota</taxon>
        <taxon>Pucciniomycotina</taxon>
        <taxon>Pucciniomycetes</taxon>
        <taxon>Pucciniales</taxon>
        <taxon>Pucciniaceae</taxon>
        <taxon>Puccinia</taxon>
    </lineage>
</organism>
<evidence type="ECO:0000256" key="1">
    <source>
        <dbReference type="SAM" id="MobiDB-lite"/>
    </source>
</evidence>
<reference evidence="2 4" key="1">
    <citation type="submission" date="2019-05" db="EMBL/GenBank/DDBJ databases">
        <title>Emergence of the Ug99 lineage of the wheat stem rust pathogen through somatic hybridization.</title>
        <authorList>
            <person name="Li F."/>
            <person name="Upadhyaya N.M."/>
            <person name="Sperschneider J."/>
            <person name="Matny O."/>
            <person name="Nguyen-Phuc H."/>
            <person name="Mago R."/>
            <person name="Raley C."/>
            <person name="Miller M.E."/>
            <person name="Silverstein K.A.T."/>
            <person name="Henningsen E."/>
            <person name="Hirsch C.D."/>
            <person name="Visser B."/>
            <person name="Pretorius Z.A."/>
            <person name="Steffenson B.J."/>
            <person name="Schwessinger B."/>
            <person name="Dodds P.N."/>
            <person name="Figueroa M."/>
        </authorList>
    </citation>
    <scope>NUCLEOTIDE SEQUENCE [LARGE SCALE GENOMIC DNA]</scope>
    <source>
        <strain evidence="2 4">Ug99</strain>
    </source>
</reference>
<protein>
    <submittedName>
        <fullName evidence="2">Uncharacterized protein</fullName>
    </submittedName>
</protein>
<gene>
    <name evidence="3" type="ORF">PGTUg99_020179</name>
    <name evidence="2" type="ORF">PGTUg99_033557</name>
</gene>
<evidence type="ECO:0000313" key="2">
    <source>
        <dbReference type="EMBL" id="KAA1068605.1"/>
    </source>
</evidence>
<comment type="caution">
    <text evidence="2">The sequence shown here is derived from an EMBL/GenBank/DDBJ whole genome shotgun (WGS) entry which is preliminary data.</text>
</comment>
<evidence type="ECO:0000313" key="3">
    <source>
        <dbReference type="EMBL" id="KAA1075514.1"/>
    </source>
</evidence>
<dbReference type="EMBL" id="VDEP01000472">
    <property type="protein sequence ID" value="KAA1075514.1"/>
    <property type="molecule type" value="Genomic_DNA"/>
</dbReference>
<accession>A0A5B0LW01</accession>
<dbReference type="AlphaFoldDB" id="A0A5B0LW01"/>